<proteinExistence type="predicted"/>
<evidence type="ECO:0000313" key="2">
    <source>
        <dbReference type="EMBL" id="OQP62787.1"/>
    </source>
</evidence>
<dbReference type="RefSeq" id="WP_081148151.1">
    <property type="nucleotide sequence ID" value="NZ_LVYD01000048.1"/>
</dbReference>
<dbReference type="InterPro" id="IPR050904">
    <property type="entry name" value="Adhesion/Biosynth-related"/>
</dbReference>
<gene>
    <name evidence="2" type="ORF">A3860_26090</name>
</gene>
<dbReference type="SMART" id="SM00554">
    <property type="entry name" value="FAS1"/>
    <property type="match status" value="1"/>
</dbReference>
<dbReference type="EMBL" id="LVYD01000048">
    <property type="protein sequence ID" value="OQP62787.1"/>
    <property type="molecule type" value="Genomic_DNA"/>
</dbReference>
<dbReference type="Pfam" id="PF02469">
    <property type="entry name" value="Fasciclin"/>
    <property type="match status" value="1"/>
</dbReference>
<sequence>MRTSLQAFFLLATSCLLLVNCRKKQWDDYYGRPAGLESPIYQVLQSKGGFTSLLACIDKAGYKDILSSAGYWTLFAPTDEAFNQYFKDHNISSVESIDVETATKIVRYCLVYNSFNTDRLDDYQSTTGWQADQAFKRRTTYYDLFDTAMINGQVLHTIASNRNGSIYSTSDNNNKYIPYFTNPFFTTAKLTAADYNYFYPGSSFTGLNILDAKITESNVAAENGNIHIIDKVLSPLQNIEKYLASKPEYSLFNSLFQRFMVAYIENVDATHKYQVLNNSSDKVYVKFYKDGLAFSLNNENYLKLQDNDGQMNGYTLFAPTNDVLEPYLKNVVLEHYNNDLNNLSKLPLQTLFDFLNAHMWQSPVWPTKFATTGNYLGEEARFNAATDIVDKKILSNGFFYGAKKVQESNLFFTVYARPYLDPQYTLMTRLLNADLKSVITNPNFNYTILMMSDDQIHALGFDWDGNRSAWINTDPNALGAGDPKGTTARLINLSVISTPKNQLNNLTGDGIIETMGGEMIKWSNGKFYAAGNIDKGNVVNVVASKAMKNGMVYYTDGLLLFSPTTIGKRLEALAPSSSSPYYNFVQYLIKSKLYTAATGAISGVPLGFFGTILIPDNAAIVQAVNDGLLPGTGTAPNKVPNFAPTATQEIEQVSSFIQFHIMKKSVINDEKTKDGIETNYRNLNDQVGLITVTNDPGVLTFTDPWGRTAGINAASSNVLADRIVIHSINKYLKPNY</sequence>
<reference evidence="2 3" key="1">
    <citation type="submission" date="2016-03" db="EMBL/GenBank/DDBJ databases">
        <title>Niastella vici sp. nov., isolated from farmland soil.</title>
        <authorList>
            <person name="Chen L."/>
            <person name="Wang D."/>
            <person name="Yang S."/>
            <person name="Wang G."/>
        </authorList>
    </citation>
    <scope>NUCLEOTIDE SEQUENCE [LARGE SCALE GENOMIC DNA]</scope>
    <source>
        <strain evidence="2 3">DJ57</strain>
    </source>
</reference>
<dbReference type="PANTHER" id="PTHR10900">
    <property type="entry name" value="PERIOSTIN-RELATED"/>
    <property type="match status" value="1"/>
</dbReference>
<feature type="domain" description="FAS1" evidence="1">
    <location>
        <begin position="37"/>
        <end position="233"/>
    </location>
</feature>
<dbReference type="PANTHER" id="PTHR10900:SF77">
    <property type="entry name" value="FI19380P1"/>
    <property type="match status" value="1"/>
</dbReference>
<dbReference type="InterPro" id="IPR036378">
    <property type="entry name" value="FAS1_dom_sf"/>
</dbReference>
<dbReference type="PROSITE" id="PS51257">
    <property type="entry name" value="PROKAR_LIPOPROTEIN"/>
    <property type="match status" value="1"/>
</dbReference>
<dbReference type="OrthoDB" id="659398at2"/>
<protein>
    <recommendedName>
        <fullName evidence="1">FAS1 domain-containing protein</fullName>
    </recommendedName>
</protein>
<dbReference type="SUPFAM" id="SSF82153">
    <property type="entry name" value="FAS1 domain"/>
    <property type="match status" value="3"/>
</dbReference>
<evidence type="ECO:0000313" key="3">
    <source>
        <dbReference type="Proteomes" id="UP000192796"/>
    </source>
</evidence>
<dbReference type="AlphaFoldDB" id="A0A1V9FWS3"/>
<keyword evidence="3" id="KW-1185">Reference proteome</keyword>
<name>A0A1V9FWS3_9BACT</name>
<evidence type="ECO:0000259" key="1">
    <source>
        <dbReference type="PROSITE" id="PS50213"/>
    </source>
</evidence>
<dbReference type="Gene3D" id="2.30.180.10">
    <property type="entry name" value="FAS1 domain"/>
    <property type="match status" value="2"/>
</dbReference>
<dbReference type="STRING" id="1703345.A3860_26090"/>
<dbReference type="InterPro" id="IPR000782">
    <property type="entry name" value="FAS1_domain"/>
</dbReference>
<organism evidence="2 3">
    <name type="scientific">Niastella vici</name>
    <dbReference type="NCBI Taxonomy" id="1703345"/>
    <lineage>
        <taxon>Bacteria</taxon>
        <taxon>Pseudomonadati</taxon>
        <taxon>Bacteroidota</taxon>
        <taxon>Chitinophagia</taxon>
        <taxon>Chitinophagales</taxon>
        <taxon>Chitinophagaceae</taxon>
        <taxon>Niastella</taxon>
    </lineage>
</organism>
<accession>A0A1V9FWS3</accession>
<dbReference type="PROSITE" id="PS50213">
    <property type="entry name" value="FAS1"/>
    <property type="match status" value="1"/>
</dbReference>
<comment type="caution">
    <text evidence="2">The sequence shown here is derived from an EMBL/GenBank/DDBJ whole genome shotgun (WGS) entry which is preliminary data.</text>
</comment>
<dbReference type="Proteomes" id="UP000192796">
    <property type="component" value="Unassembled WGS sequence"/>
</dbReference>